<organism evidence="2 3">
    <name type="scientific">Novosphingobium pituita</name>
    <dbReference type="NCBI Taxonomy" id="3056842"/>
    <lineage>
        <taxon>Bacteria</taxon>
        <taxon>Pseudomonadati</taxon>
        <taxon>Pseudomonadota</taxon>
        <taxon>Alphaproteobacteria</taxon>
        <taxon>Sphingomonadales</taxon>
        <taxon>Sphingomonadaceae</taxon>
        <taxon>Novosphingobium</taxon>
    </lineage>
</organism>
<gene>
    <name evidence="2" type="ORF">NUTIK01_05610</name>
</gene>
<reference evidence="2 3" key="1">
    <citation type="submission" date="2023-06" db="EMBL/GenBank/DDBJ databases">
        <title>Draft genome sequence of Novosphingobium sp. strain IK01.</title>
        <authorList>
            <person name="Hatamoto M."/>
            <person name="Ikarashi T."/>
            <person name="Yamaguchi T."/>
        </authorList>
    </citation>
    <scope>NUCLEOTIDE SEQUENCE [LARGE SCALE GENOMIC DNA]</scope>
    <source>
        <strain evidence="2 3">IK01</strain>
    </source>
</reference>
<evidence type="ECO:0000313" key="3">
    <source>
        <dbReference type="Proteomes" id="UP001187221"/>
    </source>
</evidence>
<protein>
    <submittedName>
        <fullName evidence="2">Uncharacterized protein</fullName>
    </submittedName>
</protein>
<feature type="compositionally biased region" description="Low complexity" evidence="1">
    <location>
        <begin position="170"/>
        <end position="187"/>
    </location>
</feature>
<dbReference type="RefSeq" id="WP_317973624.1">
    <property type="nucleotide sequence ID" value="NZ_BTFW01000001.1"/>
</dbReference>
<proteinExistence type="predicted"/>
<evidence type="ECO:0000313" key="2">
    <source>
        <dbReference type="EMBL" id="GMM59784.1"/>
    </source>
</evidence>
<feature type="region of interest" description="Disordered" evidence="1">
    <location>
        <begin position="89"/>
        <end position="109"/>
    </location>
</feature>
<accession>A0ABQ6P3E7</accession>
<name>A0ABQ6P3E7_9SPHN</name>
<comment type="caution">
    <text evidence="2">The sequence shown here is derived from an EMBL/GenBank/DDBJ whole genome shotgun (WGS) entry which is preliminary data.</text>
</comment>
<sequence length="238" mass="24108">MSALFFEALAALKKRAGQILAWLTADACRMALVAAVLALGAQTVRIEGLHLGVKVGPISLHVVNLTGLRQRAATAESALAQVEKAQAQAGQAQADANHEPAARSAEIARTSDAGSADYHAIVERAAAVHAVPVLLAHDHSGAPGTCAVSGDPRHDDGSLHPGAAQGPGGRAAVPGTDPAAQGDDGQAGSALMVSVARSDWEKLNTEAALRAQLYQVGQEWIAQGIAVAGPTDNGEGGH</sequence>
<keyword evidence="3" id="KW-1185">Reference proteome</keyword>
<evidence type="ECO:0000256" key="1">
    <source>
        <dbReference type="SAM" id="MobiDB-lite"/>
    </source>
</evidence>
<feature type="region of interest" description="Disordered" evidence="1">
    <location>
        <begin position="144"/>
        <end position="187"/>
    </location>
</feature>
<dbReference type="EMBL" id="BTFW01000001">
    <property type="protein sequence ID" value="GMM59784.1"/>
    <property type="molecule type" value="Genomic_DNA"/>
</dbReference>
<dbReference type="Proteomes" id="UP001187221">
    <property type="component" value="Unassembled WGS sequence"/>
</dbReference>